<feature type="region of interest" description="Disordered" evidence="1">
    <location>
        <begin position="1"/>
        <end position="36"/>
    </location>
</feature>
<name>A0ABU8N6X5_9PSEU</name>
<proteinExistence type="predicted"/>
<evidence type="ECO:0000313" key="4">
    <source>
        <dbReference type="Proteomes" id="UP001370100"/>
    </source>
</evidence>
<keyword evidence="2" id="KW-0472">Membrane</keyword>
<organism evidence="3 4">
    <name type="scientific">Actinomycetospora aeridis</name>
    <dbReference type="NCBI Taxonomy" id="3129231"/>
    <lineage>
        <taxon>Bacteria</taxon>
        <taxon>Bacillati</taxon>
        <taxon>Actinomycetota</taxon>
        <taxon>Actinomycetes</taxon>
        <taxon>Pseudonocardiales</taxon>
        <taxon>Pseudonocardiaceae</taxon>
        <taxon>Actinomycetospora</taxon>
    </lineage>
</organism>
<keyword evidence="4" id="KW-1185">Reference proteome</keyword>
<accession>A0ABU8N6X5</accession>
<protein>
    <submittedName>
        <fullName evidence="3">Uncharacterized protein</fullName>
    </submittedName>
</protein>
<keyword evidence="2" id="KW-1133">Transmembrane helix</keyword>
<evidence type="ECO:0000313" key="3">
    <source>
        <dbReference type="EMBL" id="MEJ2888145.1"/>
    </source>
</evidence>
<dbReference type="EMBL" id="JBBEGL010000004">
    <property type="protein sequence ID" value="MEJ2888145.1"/>
    <property type="molecule type" value="Genomic_DNA"/>
</dbReference>
<sequence>MVGGSGAGGESFYDAASGTHHGVGSPEEGRRRAEVAGQLDGEAGRARLWFALVLLALLMVIGAIAVL</sequence>
<keyword evidence="2" id="KW-0812">Transmembrane</keyword>
<evidence type="ECO:0000256" key="2">
    <source>
        <dbReference type="SAM" id="Phobius"/>
    </source>
</evidence>
<reference evidence="3 4" key="1">
    <citation type="submission" date="2024-03" db="EMBL/GenBank/DDBJ databases">
        <title>Actinomycetospora sp. OC33-EN06, a novel actinomycete isolated from wild orchid (Aerides multiflora).</title>
        <authorList>
            <person name="Suriyachadkun C."/>
        </authorList>
    </citation>
    <scope>NUCLEOTIDE SEQUENCE [LARGE SCALE GENOMIC DNA]</scope>
    <source>
        <strain evidence="3 4">OC33-EN06</strain>
    </source>
</reference>
<evidence type="ECO:0000256" key="1">
    <source>
        <dbReference type="SAM" id="MobiDB-lite"/>
    </source>
</evidence>
<dbReference type="Proteomes" id="UP001370100">
    <property type="component" value="Unassembled WGS sequence"/>
</dbReference>
<gene>
    <name evidence="3" type="ORF">WCD41_16910</name>
</gene>
<feature type="transmembrane region" description="Helical" evidence="2">
    <location>
        <begin position="48"/>
        <end position="66"/>
    </location>
</feature>
<comment type="caution">
    <text evidence="3">The sequence shown here is derived from an EMBL/GenBank/DDBJ whole genome shotgun (WGS) entry which is preliminary data.</text>
</comment>
<dbReference type="RefSeq" id="WP_337714634.1">
    <property type="nucleotide sequence ID" value="NZ_JBBEGL010000004.1"/>
</dbReference>